<feature type="region of interest" description="Disordered" evidence="1">
    <location>
        <begin position="181"/>
        <end position="208"/>
    </location>
</feature>
<evidence type="ECO:0000256" key="2">
    <source>
        <dbReference type="SAM" id="Phobius"/>
    </source>
</evidence>
<sequence>MDPETESVSDNKHVKFSPRVKVINTQGGGRGPCLETTLKEIEHGSAKSSDSSDTSPSSAKAACEDIVQGNPQILPESTGGSNGLEESVKEYPEPILQLSDADHSCLVENMSPTISLSIRVMEFPEGHDPDTPAFIFDRRSTSMERDALPDDSLFSINIGETSFSPDDAVTMGADLNKSVELPKSGQSFRSGELCQSGEPSKSRELGQSGQAYELKEIHKSRECQSTENLKASDSNRSVELVRFHQTSPTTEGVEPNKNLDVAKTMSMDVKRGEKGTVGEPIDDVPKALMNNQADTNIGDSRCTSSKPQSERNVALPKKKKSLCKFCHCFKWPSCSSKLSGCSCKWIRWPDCSFKWFVWPCCSRNCLSWRGCCCKRPSNQFNPENGRVTTSEKVQCISLACQHASEIHEGNKPKGTHFLFMSILLFMMFLLMLLLMK</sequence>
<feature type="region of interest" description="Disordered" evidence="1">
    <location>
        <begin position="1"/>
        <end position="62"/>
    </location>
</feature>
<feature type="transmembrane region" description="Helical" evidence="2">
    <location>
        <begin position="417"/>
        <end position="435"/>
    </location>
</feature>
<keyword evidence="2" id="KW-0472">Membrane</keyword>
<gene>
    <name evidence="3" type="ORF">C2S53_011273</name>
</gene>
<keyword evidence="2" id="KW-1133">Transmembrane helix</keyword>
<name>A0AAD4IWZ7_PERFH</name>
<feature type="compositionally biased region" description="Low complexity" evidence="1">
    <location>
        <begin position="46"/>
        <end position="61"/>
    </location>
</feature>
<organism evidence="3 4">
    <name type="scientific">Perilla frutescens var. hirtella</name>
    <name type="common">Perilla citriodora</name>
    <name type="synonym">Perilla setoyensis</name>
    <dbReference type="NCBI Taxonomy" id="608512"/>
    <lineage>
        <taxon>Eukaryota</taxon>
        <taxon>Viridiplantae</taxon>
        <taxon>Streptophyta</taxon>
        <taxon>Embryophyta</taxon>
        <taxon>Tracheophyta</taxon>
        <taxon>Spermatophyta</taxon>
        <taxon>Magnoliopsida</taxon>
        <taxon>eudicotyledons</taxon>
        <taxon>Gunneridae</taxon>
        <taxon>Pentapetalae</taxon>
        <taxon>asterids</taxon>
        <taxon>lamiids</taxon>
        <taxon>Lamiales</taxon>
        <taxon>Lamiaceae</taxon>
        <taxon>Nepetoideae</taxon>
        <taxon>Elsholtzieae</taxon>
        <taxon>Perilla</taxon>
    </lineage>
</organism>
<protein>
    <submittedName>
        <fullName evidence="3">Uncharacterized protein</fullName>
    </submittedName>
</protein>
<dbReference type="EMBL" id="SDAM02001008">
    <property type="protein sequence ID" value="KAH6823100.1"/>
    <property type="molecule type" value="Genomic_DNA"/>
</dbReference>
<dbReference type="AlphaFoldDB" id="A0AAD4IWZ7"/>
<evidence type="ECO:0000313" key="4">
    <source>
        <dbReference type="Proteomes" id="UP001190926"/>
    </source>
</evidence>
<dbReference type="Proteomes" id="UP001190926">
    <property type="component" value="Unassembled WGS sequence"/>
</dbReference>
<comment type="caution">
    <text evidence="3">The sequence shown here is derived from an EMBL/GenBank/DDBJ whole genome shotgun (WGS) entry which is preliminary data.</text>
</comment>
<reference evidence="3 4" key="1">
    <citation type="journal article" date="2021" name="Nat. Commun.">
        <title>Incipient diploidization of the medicinal plant Perilla within 10,000 years.</title>
        <authorList>
            <person name="Zhang Y."/>
            <person name="Shen Q."/>
            <person name="Leng L."/>
            <person name="Zhang D."/>
            <person name="Chen S."/>
            <person name="Shi Y."/>
            <person name="Ning Z."/>
            <person name="Chen S."/>
        </authorList>
    </citation>
    <scope>NUCLEOTIDE SEQUENCE [LARGE SCALE GENOMIC DNA]</scope>
    <source>
        <strain evidence="4">cv. PC099</strain>
    </source>
</reference>
<evidence type="ECO:0000313" key="3">
    <source>
        <dbReference type="EMBL" id="KAH6823100.1"/>
    </source>
</evidence>
<evidence type="ECO:0000256" key="1">
    <source>
        <dbReference type="SAM" id="MobiDB-lite"/>
    </source>
</evidence>
<keyword evidence="2" id="KW-0812">Transmembrane</keyword>
<proteinExistence type="predicted"/>
<keyword evidence="4" id="KW-1185">Reference proteome</keyword>
<accession>A0AAD4IWZ7</accession>